<dbReference type="Proteomes" id="UP000222975">
    <property type="component" value="Segment"/>
</dbReference>
<evidence type="ECO:0000313" key="3">
    <source>
        <dbReference type="Proteomes" id="UP000222975"/>
    </source>
</evidence>
<reference evidence="3" key="1">
    <citation type="submission" date="2016-03" db="EMBL/GenBank/DDBJ databases">
        <authorList>
            <person name="Sharma R."/>
            <person name="Simister A.R."/>
            <person name="Berg J.A."/>
            <person name="Jensen G.L."/>
            <person name="Keele B.R."/>
            <person name="Ward M.E.H."/>
            <person name="Breakwell D.P."/>
            <person name="Hope S."/>
            <person name="Grose J.H."/>
        </authorList>
    </citation>
    <scope>NUCLEOTIDE SEQUENCE [LARGE SCALE GENOMIC DNA]</scope>
</reference>
<accession>A0A173GDH3</accession>
<name>A0A173GDH3_9CAUD</name>
<proteinExistence type="predicted"/>
<dbReference type="GO" id="GO:0006351">
    <property type="term" value="P:DNA-templated transcription"/>
    <property type="evidence" value="ECO:0007669"/>
    <property type="project" value="InterPro"/>
</dbReference>
<dbReference type="GO" id="GO:0003899">
    <property type="term" value="F:DNA-directed RNA polymerase activity"/>
    <property type="evidence" value="ECO:0007669"/>
    <property type="project" value="InterPro"/>
</dbReference>
<gene>
    <name evidence="2" type="ORF">SIMMY50_228</name>
</gene>
<dbReference type="EMBL" id="KU886223">
    <property type="protein sequence ID" value="ANH51687.1"/>
    <property type="molecule type" value="Genomic_DNA"/>
</dbReference>
<dbReference type="SUPFAM" id="SSF64484">
    <property type="entry name" value="beta and beta-prime subunits of DNA dependent RNA-polymerase"/>
    <property type="match status" value="1"/>
</dbReference>
<dbReference type="SMART" id="SM00663">
    <property type="entry name" value="RPOLA_N"/>
    <property type="match status" value="1"/>
</dbReference>
<organism evidence="2 3">
    <name type="scientific">Erwinia phage vB_EamM_Simmy50</name>
    <dbReference type="NCBI Taxonomy" id="1815988"/>
    <lineage>
        <taxon>Viruses</taxon>
        <taxon>Duplodnaviria</taxon>
        <taxon>Heunggongvirae</taxon>
        <taxon>Uroviricota</taxon>
        <taxon>Caudoviricetes</taxon>
        <taxon>Chimalliviridae</taxon>
        <taxon>Agricanvirus</taxon>
        <taxon>Agricanvirus simmy50</taxon>
    </lineage>
</organism>
<dbReference type="GO" id="GO:0003677">
    <property type="term" value="F:DNA binding"/>
    <property type="evidence" value="ECO:0007669"/>
    <property type="project" value="InterPro"/>
</dbReference>
<sequence length="495" mass="56028">MMHEMQAAQPALVQEGGLTAVVGNHDQHFFMLSRPPIIANDYDLSIEADRQALNNHLRVSYDTDMFSVKPKCQCGHTSGGDKVGKLCVKCGTKVTTVTEEEIESQLWLRKPEGVKGFINPQLWLLFFEPFNVKGFNPMEWFADRSYTPAKGGMDYKNKDVYKVCADMGIERGINSLYDNFDAIVTNLLNSPVVRDQVTSQEVLRQRSDLFIKYRDRFFCEHLPMPSKLMFVVESNATGRYAAPEMKLALDAALTVCSAKRQLHTVRDVRFNESIAIKVVRQISKFYATHDSDNFAGKLGLLRKNIAGAKHPWTGRCVITSHTGDHDMDEVILPRCLAIPMLKYHIINKLRRRNYTPTQCLKLIQAGIKQTIPVIDEVLDELLAESPTASIRVYVQRNPTLRWLSNRRFHCRTINRDPNDISIRISTLSIKSSNADFDGDELNVMLQLDNVSANYAEAFGSHNCVLDMNTPLKISGDVGLPGTLISTMNRWMYSND</sequence>
<evidence type="ECO:0000259" key="1">
    <source>
        <dbReference type="SMART" id="SM00663"/>
    </source>
</evidence>
<feature type="domain" description="RNA polymerase N-terminal" evidence="1">
    <location>
        <begin position="215"/>
        <end position="485"/>
    </location>
</feature>
<dbReference type="Gene3D" id="2.40.40.20">
    <property type="match status" value="1"/>
</dbReference>
<keyword evidence="3" id="KW-1185">Reference proteome</keyword>
<dbReference type="InterPro" id="IPR006592">
    <property type="entry name" value="RNA_pol_N"/>
</dbReference>
<evidence type="ECO:0000313" key="2">
    <source>
        <dbReference type="EMBL" id="ANH51687.1"/>
    </source>
</evidence>
<protein>
    <submittedName>
        <fullName evidence="2">Putative RNA polymerase beta prime subunit</fullName>
    </submittedName>
</protein>